<evidence type="ECO:0000313" key="2">
    <source>
        <dbReference type="Proteomes" id="UP000829494"/>
    </source>
</evidence>
<evidence type="ECO:0000313" key="1">
    <source>
        <dbReference type="EMBL" id="UNZ06232.1"/>
    </source>
</evidence>
<gene>
    <name evidence="1" type="ORF">SRIMR7_29200</name>
</gene>
<dbReference type="RefSeq" id="WP_003981203.1">
    <property type="nucleotide sequence ID" value="NZ_CP043497.1"/>
</dbReference>
<dbReference type="EMBL" id="CP094298">
    <property type="protein sequence ID" value="UNZ06232.1"/>
    <property type="molecule type" value="Genomic_DNA"/>
</dbReference>
<sequence>MIHAVFNAAGRILRAFDDDDHDTDSRILAERALVKSYGRVPGAYVDAVCPMHREPRSDCEPCETQMACPDCDWPGYTCARHR</sequence>
<dbReference type="Proteomes" id="UP000829494">
    <property type="component" value="Chromosome"/>
</dbReference>
<reference evidence="1 2" key="1">
    <citation type="submission" date="2022-03" db="EMBL/GenBank/DDBJ databases">
        <title>Complete genome of Streptomyces rimosus ssp. rimosus R7 (=ATCC 10970).</title>
        <authorList>
            <person name="Beganovic S."/>
            <person name="Ruckert C."/>
            <person name="Busche T."/>
            <person name="Kalinowski J."/>
            <person name="Wittmann C."/>
        </authorList>
    </citation>
    <scope>NUCLEOTIDE SEQUENCE [LARGE SCALE GENOMIC DNA]</scope>
    <source>
        <strain evidence="1 2">R7</strain>
    </source>
</reference>
<organism evidence="1 2">
    <name type="scientific">Streptomyces rimosus subsp. rimosus</name>
    <dbReference type="NCBI Taxonomy" id="132474"/>
    <lineage>
        <taxon>Bacteria</taxon>
        <taxon>Bacillati</taxon>
        <taxon>Actinomycetota</taxon>
        <taxon>Actinomycetes</taxon>
        <taxon>Kitasatosporales</taxon>
        <taxon>Streptomycetaceae</taxon>
        <taxon>Streptomyces</taxon>
    </lineage>
</organism>
<name>A0ABY3Z7D5_STRRM</name>
<dbReference type="GeneID" id="66854632"/>
<protein>
    <submittedName>
        <fullName evidence="1">Uncharacterized protein</fullName>
    </submittedName>
</protein>
<keyword evidence="2" id="KW-1185">Reference proteome</keyword>
<accession>A0ABY3Z7D5</accession>
<proteinExistence type="predicted"/>